<dbReference type="SUPFAM" id="SSF53850">
    <property type="entry name" value="Periplasmic binding protein-like II"/>
    <property type="match status" value="1"/>
</dbReference>
<evidence type="ECO:0000259" key="4">
    <source>
        <dbReference type="SMART" id="SM00062"/>
    </source>
</evidence>
<feature type="domain" description="Solute-binding protein family 3/N-terminal" evidence="4">
    <location>
        <begin position="34"/>
        <end position="266"/>
    </location>
</feature>
<dbReference type="Proteomes" id="UP000199290">
    <property type="component" value="Unassembled WGS sequence"/>
</dbReference>
<dbReference type="PANTHER" id="PTHR35936">
    <property type="entry name" value="MEMBRANE-BOUND LYTIC MUREIN TRANSGLYCOSYLASE F"/>
    <property type="match status" value="1"/>
</dbReference>
<sequence>MKTVPARDIARTILFTLFAILLPAITQASAHQTTITLGVYHFPPIASVGQNGEAEGLLGDLLKALEQTHPGLSFQIVHTSPKRRHLDFDAGLYDVIFFESPQWGWSERPVDVTAPILEDEELYVALNTRGRDASFFENLHQRNIVAISGYHYRLTGYETDTAVLEEQFSIEFSDSHSRNLKLIMADRPSVAEIAIVSESYLQRYLSEHPGDRPKLLIADDPDQRYQLSIIVRKNAVTTADDFLRLLAPLVLSGQYQRLVEKWNLAAPTGLAEGLTER</sequence>
<keyword evidence="6" id="KW-1185">Reference proteome</keyword>
<dbReference type="SMART" id="SM00062">
    <property type="entry name" value="PBPb"/>
    <property type="match status" value="1"/>
</dbReference>
<dbReference type="STRING" id="375760.SAMN04488073_2237"/>
<comment type="similarity">
    <text evidence="1">Belongs to the bacterial solute-binding protein 3 family.</text>
</comment>
<reference evidence="6" key="1">
    <citation type="submission" date="2016-10" db="EMBL/GenBank/DDBJ databases">
        <authorList>
            <person name="Varghese N."/>
            <person name="Submissions S."/>
        </authorList>
    </citation>
    <scope>NUCLEOTIDE SEQUENCE [LARGE SCALE GENOMIC DNA]</scope>
    <source>
        <strain evidence="6">CGMCC 1.6294</strain>
    </source>
</reference>
<feature type="signal peptide" evidence="3">
    <location>
        <begin position="1"/>
        <end position="30"/>
    </location>
</feature>
<evidence type="ECO:0000256" key="2">
    <source>
        <dbReference type="ARBA" id="ARBA00022729"/>
    </source>
</evidence>
<name>A0A1I6H4E1_9GAMM</name>
<protein>
    <submittedName>
        <fullName evidence="5">ABC-type amino acid transport substrate-binding protein</fullName>
    </submittedName>
</protein>
<evidence type="ECO:0000313" key="6">
    <source>
        <dbReference type="Proteomes" id="UP000199290"/>
    </source>
</evidence>
<feature type="chain" id="PRO_5011688162" evidence="3">
    <location>
        <begin position="31"/>
        <end position="277"/>
    </location>
</feature>
<evidence type="ECO:0000313" key="5">
    <source>
        <dbReference type="EMBL" id="SFR49167.1"/>
    </source>
</evidence>
<keyword evidence="2 3" id="KW-0732">Signal</keyword>
<dbReference type="EMBL" id="FOYV01000001">
    <property type="protein sequence ID" value="SFR49167.1"/>
    <property type="molecule type" value="Genomic_DNA"/>
</dbReference>
<gene>
    <name evidence="5" type="ORF">SAMN04488073_2237</name>
</gene>
<evidence type="ECO:0000256" key="3">
    <source>
        <dbReference type="SAM" id="SignalP"/>
    </source>
</evidence>
<dbReference type="PANTHER" id="PTHR35936:SF25">
    <property type="entry name" value="ABC TRANSPORTER SUBSTRATE-BINDING PROTEIN"/>
    <property type="match status" value="1"/>
</dbReference>
<evidence type="ECO:0000256" key="1">
    <source>
        <dbReference type="ARBA" id="ARBA00010333"/>
    </source>
</evidence>
<accession>A0A1I6H4E1</accession>
<dbReference type="Pfam" id="PF00497">
    <property type="entry name" value="SBP_bac_3"/>
    <property type="match status" value="1"/>
</dbReference>
<proteinExistence type="inferred from homology"/>
<dbReference type="AlphaFoldDB" id="A0A1I6H4E1"/>
<dbReference type="InterPro" id="IPR001638">
    <property type="entry name" value="Solute-binding_3/MltF_N"/>
</dbReference>
<organism evidence="5 6">
    <name type="scientific">Marinobacter gudaonensis</name>
    <dbReference type="NCBI Taxonomy" id="375760"/>
    <lineage>
        <taxon>Bacteria</taxon>
        <taxon>Pseudomonadati</taxon>
        <taxon>Pseudomonadota</taxon>
        <taxon>Gammaproteobacteria</taxon>
        <taxon>Pseudomonadales</taxon>
        <taxon>Marinobacteraceae</taxon>
        <taxon>Marinobacter</taxon>
    </lineage>
</organism>
<dbReference type="Gene3D" id="3.40.190.10">
    <property type="entry name" value="Periplasmic binding protein-like II"/>
    <property type="match status" value="2"/>
</dbReference>